<dbReference type="SUPFAM" id="SSF53448">
    <property type="entry name" value="Nucleotide-diphospho-sugar transferases"/>
    <property type="match status" value="1"/>
</dbReference>
<dbReference type="InterPro" id="IPR007577">
    <property type="entry name" value="GlycoTrfase_DXD_sugar-bd_CS"/>
</dbReference>
<dbReference type="RefSeq" id="WP_052647439.1">
    <property type="nucleotide sequence ID" value="NZ_CP007202.1"/>
</dbReference>
<dbReference type="GO" id="GO:0000030">
    <property type="term" value="F:mannosyltransferase activity"/>
    <property type="evidence" value="ECO:0007669"/>
    <property type="project" value="TreeGrafter"/>
</dbReference>
<dbReference type="HOGENOM" id="CLU_993569_0_0_10"/>
<keyword evidence="2" id="KW-1133">Transmembrane helix</keyword>
<dbReference type="PANTHER" id="PTHR32385">
    <property type="entry name" value="MANNOSYL PHOSPHORYLINOSITOL CERAMIDE SYNTHASE"/>
    <property type="match status" value="1"/>
</dbReference>
<proteinExistence type="predicted"/>
<dbReference type="Gene3D" id="3.90.550.20">
    <property type="match status" value="1"/>
</dbReference>
<keyword evidence="1" id="KW-0808">Transferase</keyword>
<dbReference type="PANTHER" id="PTHR32385:SF15">
    <property type="entry name" value="INOSITOL PHOSPHOCERAMIDE MANNOSYLTRANSFERASE 1"/>
    <property type="match status" value="1"/>
</dbReference>
<evidence type="ECO:0000313" key="4">
    <source>
        <dbReference type="Proteomes" id="UP000032229"/>
    </source>
</evidence>
<dbReference type="GO" id="GO:0051999">
    <property type="term" value="P:mannosyl-inositol phosphorylceramide biosynthetic process"/>
    <property type="evidence" value="ECO:0007669"/>
    <property type="project" value="TreeGrafter"/>
</dbReference>
<dbReference type="InterPro" id="IPR029044">
    <property type="entry name" value="Nucleotide-diphossugar_trans"/>
</dbReference>
<keyword evidence="2" id="KW-0812">Transmembrane</keyword>
<dbReference type="GO" id="GO:0016020">
    <property type="term" value="C:membrane"/>
    <property type="evidence" value="ECO:0007669"/>
    <property type="project" value="GOC"/>
</dbReference>
<sequence>MKPTINTTVKLDLSKHENIPKIIHVSWKTKNILDNESPVILNGLANLKRINPNYKLEISDDIDVENYLKQKLKKWDYIKIKNKKIVEKIDLWRLLKIYHEGGIYVDVDRYCNIPFDAIIKNETKCILPTHGDIDFSQDLIISCRKNPIYKKAIEYNLKARFLINPRGVFHLGPPIYMRAVTECVFGTHIKRNPGSSVMNNLRILLENSKSFQTYKEHLPNDSLIFQYNQDTFQKGNGLDKEDFYNSENIKPWSSGYDKNTLILFIITGIILLIAFYIYYV</sequence>
<organism evidence="3 4">
    <name type="scientific">Siansivirga zeaxanthinifaciens CC-SAMT-1</name>
    <dbReference type="NCBI Taxonomy" id="1454006"/>
    <lineage>
        <taxon>Bacteria</taxon>
        <taxon>Pseudomonadati</taxon>
        <taxon>Bacteroidota</taxon>
        <taxon>Flavobacteriia</taxon>
        <taxon>Flavobacteriales</taxon>
        <taxon>Flavobacteriaceae</taxon>
        <taxon>Siansivirga</taxon>
    </lineage>
</organism>
<feature type="transmembrane region" description="Helical" evidence="2">
    <location>
        <begin position="260"/>
        <end position="279"/>
    </location>
</feature>
<dbReference type="InterPro" id="IPR051706">
    <property type="entry name" value="Glycosyltransferase_domain"/>
</dbReference>
<keyword evidence="2" id="KW-0472">Membrane</keyword>
<name>A0A0C5WCQ8_9FLAO</name>
<gene>
    <name evidence="3" type="ORF">AW14_06560</name>
</gene>
<dbReference type="STRING" id="1454006.AW14_06560"/>
<evidence type="ECO:0000256" key="1">
    <source>
        <dbReference type="ARBA" id="ARBA00022679"/>
    </source>
</evidence>
<dbReference type="KEGG" id="sze:AW14_06560"/>
<evidence type="ECO:0008006" key="5">
    <source>
        <dbReference type="Google" id="ProtNLM"/>
    </source>
</evidence>
<dbReference type="EMBL" id="CP007202">
    <property type="protein sequence ID" value="AJR04813.1"/>
    <property type="molecule type" value="Genomic_DNA"/>
</dbReference>
<dbReference type="AlphaFoldDB" id="A0A0C5WCQ8"/>
<evidence type="ECO:0000313" key="3">
    <source>
        <dbReference type="EMBL" id="AJR04813.1"/>
    </source>
</evidence>
<dbReference type="Proteomes" id="UP000032229">
    <property type="component" value="Chromosome"/>
</dbReference>
<protein>
    <recommendedName>
        <fullName evidence="5">Glycosyl transferase</fullName>
    </recommendedName>
</protein>
<dbReference type="Pfam" id="PF04488">
    <property type="entry name" value="Gly_transf_sug"/>
    <property type="match status" value="1"/>
</dbReference>
<accession>A0A0C5WCQ8</accession>
<reference evidence="3 4" key="1">
    <citation type="submission" date="2014-02" db="EMBL/GenBank/DDBJ databases">
        <authorList>
            <person name="Young C.-C."/>
            <person name="Hameed A."/>
            <person name="Huang H.-C."/>
            <person name="Shahina M."/>
        </authorList>
    </citation>
    <scope>NUCLEOTIDE SEQUENCE [LARGE SCALE GENOMIC DNA]</scope>
    <source>
        <strain evidence="3 4">CC-SAMT-1</strain>
    </source>
</reference>
<keyword evidence="4" id="KW-1185">Reference proteome</keyword>
<evidence type="ECO:0000256" key="2">
    <source>
        <dbReference type="SAM" id="Phobius"/>
    </source>
</evidence>